<dbReference type="InterPro" id="IPR002686">
    <property type="entry name" value="Transposase_17"/>
</dbReference>
<sequence>MPRTGRKRSEGGIYHIVLRGSNRQTIFEDEEDAIKFVETLQTYKDISGYKVYAYCLMGNHVHLLLKEEQEELGIIMRRIGASYVYWYNRKYQRCGHLFQDRYKSEAVEDDRYFLTVLRYIHRNPLKAGIVKDIAAYKWSSYSEYTRNSKMIDTDFALKLFNDNKEKAIVSFTEFHEITSDDTCLDMDESRRILDEEAITIIKKTCSVGQCSDVQKLEKDKRDRCLKALKDEGLSTRQLARLTGISRGIILKA</sequence>
<reference evidence="2" key="1">
    <citation type="journal article" date="2015" name="Proc. Natl. Acad. Sci. U.S.A.">
        <title>Networks of energetic and metabolic interactions define dynamics in microbial communities.</title>
        <authorList>
            <person name="Embree M."/>
            <person name="Liu J.K."/>
            <person name="Al-Bassam M.M."/>
            <person name="Zengler K."/>
        </authorList>
    </citation>
    <scope>NUCLEOTIDE SEQUENCE</scope>
</reference>
<feature type="domain" description="Transposase IS200-like" evidence="1">
    <location>
        <begin position="9"/>
        <end position="123"/>
    </location>
</feature>
<dbReference type="NCBIfam" id="NF047646">
    <property type="entry name" value="REP_Tyr_transpos"/>
    <property type="match status" value="1"/>
</dbReference>
<dbReference type="SUPFAM" id="SSF143422">
    <property type="entry name" value="Transposase IS200-like"/>
    <property type="match status" value="1"/>
</dbReference>
<dbReference type="Pfam" id="PF01797">
    <property type="entry name" value="Y1_Tnp"/>
    <property type="match status" value="1"/>
</dbReference>
<proteinExistence type="predicted"/>
<dbReference type="GO" id="GO:0006313">
    <property type="term" value="P:DNA transposition"/>
    <property type="evidence" value="ECO:0007669"/>
    <property type="project" value="InterPro"/>
</dbReference>
<evidence type="ECO:0000259" key="1">
    <source>
        <dbReference type="SMART" id="SM01321"/>
    </source>
</evidence>
<protein>
    <recommendedName>
        <fullName evidence="1">Transposase IS200-like domain-containing protein</fullName>
    </recommendedName>
</protein>
<dbReference type="InterPro" id="IPR036515">
    <property type="entry name" value="Transposase_17_sf"/>
</dbReference>
<dbReference type="Gene3D" id="3.30.70.1290">
    <property type="entry name" value="Transposase IS200-like"/>
    <property type="match status" value="1"/>
</dbReference>
<organism evidence="2">
    <name type="scientific">hydrocarbon metagenome</name>
    <dbReference type="NCBI Taxonomy" id="938273"/>
    <lineage>
        <taxon>unclassified sequences</taxon>
        <taxon>metagenomes</taxon>
        <taxon>ecological metagenomes</taxon>
    </lineage>
</organism>
<comment type="caution">
    <text evidence="2">The sequence shown here is derived from an EMBL/GenBank/DDBJ whole genome shotgun (WGS) entry which is preliminary data.</text>
</comment>
<dbReference type="PANTHER" id="PTHR34322:SF2">
    <property type="entry name" value="TRANSPOSASE IS200-LIKE DOMAIN-CONTAINING PROTEIN"/>
    <property type="match status" value="1"/>
</dbReference>
<dbReference type="GO" id="GO:0004803">
    <property type="term" value="F:transposase activity"/>
    <property type="evidence" value="ECO:0007669"/>
    <property type="project" value="InterPro"/>
</dbReference>
<dbReference type="GO" id="GO:0003677">
    <property type="term" value="F:DNA binding"/>
    <property type="evidence" value="ECO:0007669"/>
    <property type="project" value="InterPro"/>
</dbReference>
<dbReference type="PANTHER" id="PTHR34322">
    <property type="entry name" value="TRANSPOSASE, Y1_TNP DOMAIN-CONTAINING"/>
    <property type="match status" value="1"/>
</dbReference>
<gene>
    <name evidence="2" type="ORF">ASZ90_020251</name>
</gene>
<accession>A0A0W8E1W2</accession>
<dbReference type="EMBL" id="LNQE01001920">
    <property type="protein sequence ID" value="KUG02429.1"/>
    <property type="molecule type" value="Genomic_DNA"/>
</dbReference>
<name>A0A0W8E1W2_9ZZZZ</name>
<dbReference type="SMART" id="SM01321">
    <property type="entry name" value="Y1_Tnp"/>
    <property type="match status" value="1"/>
</dbReference>
<dbReference type="AlphaFoldDB" id="A0A0W8E1W2"/>
<evidence type="ECO:0000313" key="2">
    <source>
        <dbReference type="EMBL" id="KUG02429.1"/>
    </source>
</evidence>